<feature type="compositionally biased region" description="Basic and acidic residues" evidence="1">
    <location>
        <begin position="1"/>
        <end position="12"/>
    </location>
</feature>
<feature type="region of interest" description="Disordered" evidence="1">
    <location>
        <begin position="1"/>
        <end position="37"/>
    </location>
</feature>
<dbReference type="EMBL" id="CADCTW010000150">
    <property type="protein sequence ID" value="CAA9343449.1"/>
    <property type="molecule type" value="Genomic_DNA"/>
</dbReference>
<dbReference type="AlphaFoldDB" id="A0A6J4LW44"/>
<proteinExistence type="predicted"/>
<evidence type="ECO:0000256" key="1">
    <source>
        <dbReference type="SAM" id="MobiDB-lite"/>
    </source>
</evidence>
<reference evidence="2" key="1">
    <citation type="submission" date="2020-02" db="EMBL/GenBank/DDBJ databases">
        <authorList>
            <person name="Meier V. D."/>
        </authorList>
    </citation>
    <scope>NUCLEOTIDE SEQUENCE</scope>
    <source>
        <strain evidence="2">AVDCRST_MAG68</strain>
    </source>
</reference>
<protein>
    <submittedName>
        <fullName evidence="2">Uncharacterized protein</fullName>
    </submittedName>
</protein>
<name>A0A6J4LW44_9BACT</name>
<sequence>MYRRTSRPEGADHAWITLPRYHSQPAAREAASQPSGA</sequence>
<evidence type="ECO:0000313" key="2">
    <source>
        <dbReference type="EMBL" id="CAA9343449.1"/>
    </source>
</evidence>
<gene>
    <name evidence="2" type="ORF">AVDCRST_MAG68-3175</name>
</gene>
<accession>A0A6J4LW44</accession>
<organism evidence="2">
    <name type="scientific">uncultured Gemmatimonadota bacterium</name>
    <dbReference type="NCBI Taxonomy" id="203437"/>
    <lineage>
        <taxon>Bacteria</taxon>
        <taxon>Pseudomonadati</taxon>
        <taxon>Gemmatimonadota</taxon>
        <taxon>environmental samples</taxon>
    </lineage>
</organism>